<accession>A0A1C4XU17</accession>
<organism evidence="1 2">
    <name type="scientific">Micromonospora marina</name>
    <dbReference type="NCBI Taxonomy" id="307120"/>
    <lineage>
        <taxon>Bacteria</taxon>
        <taxon>Bacillati</taxon>
        <taxon>Actinomycetota</taxon>
        <taxon>Actinomycetes</taxon>
        <taxon>Micromonosporales</taxon>
        <taxon>Micromonosporaceae</taxon>
        <taxon>Micromonospora</taxon>
    </lineage>
</organism>
<evidence type="ECO:0000313" key="2">
    <source>
        <dbReference type="Proteomes" id="UP000198551"/>
    </source>
</evidence>
<dbReference type="RefSeq" id="WP_018785140.1">
    <property type="nucleotide sequence ID" value="NZ_FMCV01000008.1"/>
</dbReference>
<evidence type="ECO:0008006" key="3">
    <source>
        <dbReference type="Google" id="ProtNLM"/>
    </source>
</evidence>
<gene>
    <name evidence="1" type="ORF">GA0070215_108165</name>
</gene>
<dbReference type="Proteomes" id="UP000198551">
    <property type="component" value="Unassembled WGS sequence"/>
</dbReference>
<dbReference type="EMBL" id="FMCV01000008">
    <property type="protein sequence ID" value="SCF11902.1"/>
    <property type="molecule type" value="Genomic_DNA"/>
</dbReference>
<name>A0A1C4XU17_9ACTN</name>
<reference evidence="2" key="1">
    <citation type="submission" date="2016-06" db="EMBL/GenBank/DDBJ databases">
        <authorList>
            <person name="Varghese N."/>
        </authorList>
    </citation>
    <scope>NUCLEOTIDE SEQUENCE [LARGE SCALE GENOMIC DNA]</scope>
    <source>
        <strain evidence="2">DSM 45555</strain>
    </source>
</reference>
<sequence>MERPSVRQVTDSRVLAALAHPLRRRLMDVLKVYGPPARPRC</sequence>
<keyword evidence="2" id="KW-1185">Reference proteome</keyword>
<dbReference type="AlphaFoldDB" id="A0A1C4XU17"/>
<protein>
    <recommendedName>
        <fullName evidence="3">Transcriptional regulator, ArsR family</fullName>
    </recommendedName>
</protein>
<evidence type="ECO:0000313" key="1">
    <source>
        <dbReference type="EMBL" id="SCF11902.1"/>
    </source>
</evidence>
<proteinExistence type="predicted"/>